<sequence>MDALASFLRSHCPLLEAHVVNFFGVPPSPPLPCREFLEATDLKGCLLKFSICWRFELRRIGCGR</sequence>
<organism evidence="1">
    <name type="scientific">Arundo donax</name>
    <name type="common">Giant reed</name>
    <name type="synonym">Donax arundinaceus</name>
    <dbReference type="NCBI Taxonomy" id="35708"/>
    <lineage>
        <taxon>Eukaryota</taxon>
        <taxon>Viridiplantae</taxon>
        <taxon>Streptophyta</taxon>
        <taxon>Embryophyta</taxon>
        <taxon>Tracheophyta</taxon>
        <taxon>Spermatophyta</taxon>
        <taxon>Magnoliopsida</taxon>
        <taxon>Liliopsida</taxon>
        <taxon>Poales</taxon>
        <taxon>Poaceae</taxon>
        <taxon>PACMAD clade</taxon>
        <taxon>Arundinoideae</taxon>
        <taxon>Arundineae</taxon>
        <taxon>Arundo</taxon>
    </lineage>
</organism>
<reference evidence="1" key="1">
    <citation type="submission" date="2014-09" db="EMBL/GenBank/DDBJ databases">
        <authorList>
            <person name="Magalhaes I.L.F."/>
            <person name="Oliveira U."/>
            <person name="Santos F.R."/>
            <person name="Vidigal T.H.D.A."/>
            <person name="Brescovit A.D."/>
            <person name="Santos A.J."/>
        </authorList>
    </citation>
    <scope>NUCLEOTIDE SEQUENCE</scope>
    <source>
        <tissue evidence="1">Shoot tissue taken approximately 20 cm above the soil surface</tissue>
    </source>
</reference>
<protein>
    <submittedName>
        <fullName evidence="1">Uncharacterized protein</fullName>
    </submittedName>
</protein>
<proteinExistence type="predicted"/>
<dbReference type="EMBL" id="GBRH01179918">
    <property type="protein sequence ID" value="JAE17978.1"/>
    <property type="molecule type" value="Transcribed_RNA"/>
</dbReference>
<accession>A0A0A9GBC7</accession>
<dbReference type="AlphaFoldDB" id="A0A0A9GBC7"/>
<name>A0A0A9GBC7_ARUDO</name>
<reference evidence="1" key="2">
    <citation type="journal article" date="2015" name="Data Brief">
        <title>Shoot transcriptome of the giant reed, Arundo donax.</title>
        <authorList>
            <person name="Barrero R.A."/>
            <person name="Guerrero F.D."/>
            <person name="Moolhuijzen P."/>
            <person name="Goolsby J.A."/>
            <person name="Tidwell J."/>
            <person name="Bellgard S.E."/>
            <person name="Bellgard M.I."/>
        </authorList>
    </citation>
    <scope>NUCLEOTIDE SEQUENCE</scope>
    <source>
        <tissue evidence="1">Shoot tissue taken approximately 20 cm above the soil surface</tissue>
    </source>
</reference>
<evidence type="ECO:0000313" key="1">
    <source>
        <dbReference type="EMBL" id="JAE17978.1"/>
    </source>
</evidence>